<evidence type="ECO:0000256" key="1">
    <source>
        <dbReference type="ARBA" id="ARBA00022670"/>
    </source>
</evidence>
<keyword evidence="2" id="KW-0378">Hydrolase</keyword>
<dbReference type="GO" id="GO:0005829">
    <property type="term" value="C:cytosol"/>
    <property type="evidence" value="ECO:0007669"/>
    <property type="project" value="TreeGrafter"/>
</dbReference>
<dbReference type="GO" id="GO:0070012">
    <property type="term" value="F:oligopeptidase activity"/>
    <property type="evidence" value="ECO:0007669"/>
    <property type="project" value="TreeGrafter"/>
</dbReference>
<proteinExistence type="predicted"/>
<evidence type="ECO:0000313" key="4">
    <source>
        <dbReference type="EMBL" id="AKM11865.1"/>
    </source>
</evidence>
<dbReference type="KEGG" id="cna:AB433_14135"/>
<evidence type="ECO:0000256" key="3">
    <source>
        <dbReference type="ARBA" id="ARBA00022825"/>
    </source>
</evidence>
<sequence length="689" mass="75611">MSTLNATQDPYVWLEETTSDRALAWVEETNAPTLATLKGDPRYQTLYDEAFAIASSQDRIAWPSFRKGELYNFWTDAQNLRGLWRKTTLDSYRSGKPEWTTILDIDALGNAEGKSWVYKGVNCLEPEERLCMLSLSDGGKDAVTVREFDIATRSFVDGGFMIPEGKNQISWEDADSLLVGTDFAGDGSDLTESGYPMVVKRLKRGQAMADATEVFRGEKSDVAAAGSVMRDHEGHTLTVFSRAIDFFHTTYHVETPRGLLPLALPQQSEVRGLMANRLIMKLSEDWTANGTAFPSGSVLSIDREALLADPANLKPTLVWQPGPSQAYEAMASTRDRLLISGLDNVRGKIWAFAPKADGGWTQQAIDLPDNQTLSLISADEDSNRFFISAAGFLNPNQLILADAETGKSEVLRTMPAMFDSTGLVVEQKFATSSDGTKIPYFLVHREDVPMNGTTPTILYGYGGFEVSMTPSYSAQAGKLWLENGGAWVLANIRGGGEFGPAWHQSVLGTKRQLAFDDFAAVGEDLIASGLTSPKHLGIMGGSNGGLLTGVEMTQRPDLWNAVSIQVPLLDMIRLSKIGAGASWQGEYGFVNEDPDAMAFWLERSPYHALKPGVDYPVPFITTSTADDRTHPSHARKFAARMAELNLPFYYFENTEGGHAAGADPKQDAQYWALQYTYMLRQLKGAAEGE</sequence>
<dbReference type="Pfam" id="PF02897">
    <property type="entry name" value="Peptidase_S9_N"/>
    <property type="match status" value="1"/>
</dbReference>
<dbReference type="PATRIC" id="fig|1348774.3.peg.2972"/>
<dbReference type="RefSeq" id="WP_047824173.1">
    <property type="nucleotide sequence ID" value="NZ_CP011770.1"/>
</dbReference>
<dbReference type="InterPro" id="IPR051167">
    <property type="entry name" value="Prolyl_oligopep/macrocyclase"/>
</dbReference>
<dbReference type="PANTHER" id="PTHR42881">
    <property type="entry name" value="PROLYL ENDOPEPTIDASE"/>
    <property type="match status" value="1"/>
</dbReference>
<organism evidence="4 5">
    <name type="scientific">Croceicoccus naphthovorans</name>
    <dbReference type="NCBI Taxonomy" id="1348774"/>
    <lineage>
        <taxon>Bacteria</taxon>
        <taxon>Pseudomonadati</taxon>
        <taxon>Pseudomonadota</taxon>
        <taxon>Alphaproteobacteria</taxon>
        <taxon>Sphingomonadales</taxon>
        <taxon>Erythrobacteraceae</taxon>
        <taxon>Croceicoccus</taxon>
    </lineage>
</organism>
<reference evidence="4 5" key="1">
    <citation type="submission" date="2015-06" db="EMBL/GenBank/DDBJ databases">
        <authorList>
            <person name="Zeng Y."/>
            <person name="Huang Y."/>
        </authorList>
    </citation>
    <scope>NUCLEOTIDE SEQUENCE [LARGE SCALE GENOMIC DNA]</scope>
    <source>
        <strain evidence="4 5">PQ-2</strain>
    </source>
</reference>
<dbReference type="AlphaFoldDB" id="A0A0G3XJX2"/>
<keyword evidence="3" id="KW-0720">Serine protease</keyword>
<dbReference type="SUPFAM" id="SSF50993">
    <property type="entry name" value="Peptidase/esterase 'gauge' domain"/>
    <property type="match status" value="1"/>
</dbReference>
<evidence type="ECO:0000313" key="5">
    <source>
        <dbReference type="Proteomes" id="UP000035287"/>
    </source>
</evidence>
<dbReference type="STRING" id="1348774.AB433_14135"/>
<accession>A0A0G3XJX2</accession>
<dbReference type="InterPro" id="IPR002470">
    <property type="entry name" value="Peptidase_S9A"/>
</dbReference>
<dbReference type="Proteomes" id="UP000035287">
    <property type="component" value="Chromosome"/>
</dbReference>
<keyword evidence="5" id="KW-1185">Reference proteome</keyword>
<dbReference type="Gene3D" id="2.130.10.120">
    <property type="entry name" value="Prolyl oligopeptidase, N-terminal domain"/>
    <property type="match status" value="1"/>
</dbReference>
<dbReference type="InterPro" id="IPR023302">
    <property type="entry name" value="Pept_S9A_N"/>
</dbReference>
<dbReference type="PRINTS" id="PR00862">
    <property type="entry name" value="PROLIGOPTASE"/>
</dbReference>
<dbReference type="PANTHER" id="PTHR42881:SF13">
    <property type="entry name" value="PROLYL ENDOPEPTIDASE"/>
    <property type="match status" value="1"/>
</dbReference>
<dbReference type="GO" id="GO:0004252">
    <property type="term" value="F:serine-type endopeptidase activity"/>
    <property type="evidence" value="ECO:0007669"/>
    <property type="project" value="InterPro"/>
</dbReference>
<dbReference type="InterPro" id="IPR001375">
    <property type="entry name" value="Peptidase_S9_cat"/>
</dbReference>
<dbReference type="SUPFAM" id="SSF53474">
    <property type="entry name" value="alpha/beta-Hydrolases"/>
    <property type="match status" value="1"/>
</dbReference>
<dbReference type="InterPro" id="IPR029058">
    <property type="entry name" value="AB_hydrolase_fold"/>
</dbReference>
<dbReference type="Gene3D" id="3.40.50.1820">
    <property type="entry name" value="alpha/beta hydrolase"/>
    <property type="match status" value="1"/>
</dbReference>
<protein>
    <submittedName>
        <fullName evidence="4">Prolyl oligopeptidase</fullName>
    </submittedName>
</protein>
<dbReference type="GO" id="GO:0006508">
    <property type="term" value="P:proteolysis"/>
    <property type="evidence" value="ECO:0007669"/>
    <property type="project" value="UniProtKB-KW"/>
</dbReference>
<name>A0A0G3XJX2_9SPHN</name>
<dbReference type="Pfam" id="PF00326">
    <property type="entry name" value="Peptidase_S9"/>
    <property type="match status" value="1"/>
</dbReference>
<keyword evidence="1" id="KW-0645">Protease</keyword>
<evidence type="ECO:0000256" key="2">
    <source>
        <dbReference type="ARBA" id="ARBA00022801"/>
    </source>
</evidence>
<dbReference type="EMBL" id="CP011770">
    <property type="protein sequence ID" value="AKM11865.1"/>
    <property type="molecule type" value="Genomic_DNA"/>
</dbReference>
<gene>
    <name evidence="4" type="ORF">AB433_14135</name>
</gene>